<sequence length="130" mass="13907">MTRTRRNLWLHKGNYRRLADGDTFLTPSQLLELLLTGYIEGHIGVTVPERASRAPGRGRVVVALDDDVFARVEAGAGEGRTSLVIDTLIEAYLAGGITITLHATTDATQRAATLTVEPVEPPAENDAAAA</sequence>
<reference evidence="1 2" key="1">
    <citation type="submission" date="2015-02" db="EMBL/GenBank/DDBJ databases">
        <authorList>
            <person name="Ju K.-S."/>
            <person name="Doroghazi J.R."/>
            <person name="Metcalf W."/>
        </authorList>
    </citation>
    <scope>NUCLEOTIDE SEQUENCE [LARGE SCALE GENOMIC DNA]</scope>
    <source>
        <strain evidence="1 2">NRRL ISP-5550</strain>
    </source>
</reference>
<accession>A0A0F4IYT7</accession>
<dbReference type="PATRIC" id="fig|68223.7.peg.2168"/>
<dbReference type="Proteomes" id="UP000033551">
    <property type="component" value="Unassembled WGS sequence"/>
</dbReference>
<evidence type="ECO:0000313" key="2">
    <source>
        <dbReference type="Proteomes" id="UP000033551"/>
    </source>
</evidence>
<organism evidence="1 2">
    <name type="scientific">Streptomyces katrae</name>
    <dbReference type="NCBI Taxonomy" id="68223"/>
    <lineage>
        <taxon>Bacteria</taxon>
        <taxon>Bacillati</taxon>
        <taxon>Actinomycetota</taxon>
        <taxon>Actinomycetes</taxon>
        <taxon>Kitasatosporales</taxon>
        <taxon>Streptomycetaceae</taxon>
        <taxon>Streptomyces</taxon>
    </lineage>
</organism>
<protein>
    <submittedName>
        <fullName evidence="1">Uncharacterized protein</fullName>
    </submittedName>
</protein>
<dbReference type="RefSeq" id="WP_045950604.1">
    <property type="nucleotide sequence ID" value="NZ_JZWV01000900.1"/>
</dbReference>
<keyword evidence="2" id="KW-1185">Reference proteome</keyword>
<name>A0A0F4IYT7_9ACTN</name>
<comment type="caution">
    <text evidence="1">The sequence shown here is derived from an EMBL/GenBank/DDBJ whole genome shotgun (WGS) entry which is preliminary data.</text>
</comment>
<proteinExistence type="predicted"/>
<gene>
    <name evidence="1" type="ORF">VR44_29135</name>
</gene>
<dbReference type="EMBL" id="JZWV01000900">
    <property type="protein sequence ID" value="KJY26824.1"/>
    <property type="molecule type" value="Genomic_DNA"/>
</dbReference>
<dbReference type="AlphaFoldDB" id="A0A0F4IYT7"/>
<evidence type="ECO:0000313" key="1">
    <source>
        <dbReference type="EMBL" id="KJY26824.1"/>
    </source>
</evidence>